<name>A0A1C3KF84_PLAOA</name>
<dbReference type="AlphaFoldDB" id="A0A1C3KF84"/>
<evidence type="ECO:0000313" key="4">
    <source>
        <dbReference type="Proteomes" id="UP000243200"/>
    </source>
</evidence>
<feature type="transmembrane region" description="Helical" evidence="2">
    <location>
        <begin position="254"/>
        <end position="272"/>
    </location>
</feature>
<keyword evidence="2" id="KW-1133">Transmembrane helix</keyword>
<protein>
    <submittedName>
        <fullName evidence="3">PIR protein</fullName>
    </submittedName>
</protein>
<dbReference type="Pfam" id="PF05795">
    <property type="entry name" value="Plasmodium_Vir"/>
    <property type="match status" value="2"/>
</dbReference>
<reference evidence="3 4" key="1">
    <citation type="submission" date="2016-06" db="EMBL/GenBank/DDBJ databases">
        <authorList>
            <consortium name="Pathogen Informatics"/>
        </authorList>
    </citation>
    <scope>NUCLEOTIDE SEQUENCE [LARGE SCALE GENOMIC DNA]</scope>
</reference>
<accession>A0A1C3KF84</accession>
<dbReference type="InterPro" id="IPR008780">
    <property type="entry name" value="Plasmodium_Vir"/>
</dbReference>
<gene>
    <name evidence="3" type="primary">PowCR01_000027600</name>
    <name evidence="3" type="ORF">POWCR01_000027600</name>
</gene>
<evidence type="ECO:0000256" key="2">
    <source>
        <dbReference type="SAM" id="Phobius"/>
    </source>
</evidence>
<keyword evidence="2" id="KW-0812">Transmembrane</keyword>
<sequence length="326" mass="37740">MSSEYDDIPSLTSIGSYSRLDTEFVSKDNHEKCSEYNKVSSEHSKTYQFCLSLTGNLNNYEELNFFEELNLYKCNYLNLWTYQQLSKFHEEEYPNIRALVVKHWNASGKYDFCTNTEFFSYNTSSADYIKAKRLYDYALNYYKLKKNYYDNDAACNSKEDEYIHKSNKLYEDIKAECADNRYEYKSYCKAYNVVKKIHPNDRLLELRCKKVEHNSETSRVEDIGLSGDHAGHGSEEDTGTSSYGLHSTSDSHQAMATAVPILGVSSIFFLLYKFTGLGSMARNLFRRGRINGMNSNDEFTNELLEDTYDDQAHPGITETYIGYQAT</sequence>
<dbReference type="EMBL" id="FLRJ01000043">
    <property type="protein sequence ID" value="SBT72307.1"/>
    <property type="molecule type" value="Genomic_DNA"/>
</dbReference>
<dbReference type="Proteomes" id="UP000243200">
    <property type="component" value="Unassembled WGS sequence"/>
</dbReference>
<keyword evidence="2" id="KW-0472">Membrane</keyword>
<feature type="region of interest" description="Disordered" evidence="1">
    <location>
        <begin position="219"/>
        <end position="245"/>
    </location>
</feature>
<proteinExistence type="predicted"/>
<evidence type="ECO:0000256" key="1">
    <source>
        <dbReference type="SAM" id="MobiDB-lite"/>
    </source>
</evidence>
<organism evidence="3 4">
    <name type="scientific">Plasmodium ovale</name>
    <name type="common">malaria parasite P. ovale</name>
    <dbReference type="NCBI Taxonomy" id="36330"/>
    <lineage>
        <taxon>Eukaryota</taxon>
        <taxon>Sar</taxon>
        <taxon>Alveolata</taxon>
        <taxon>Apicomplexa</taxon>
        <taxon>Aconoidasida</taxon>
        <taxon>Haemosporida</taxon>
        <taxon>Plasmodiidae</taxon>
        <taxon>Plasmodium</taxon>
        <taxon>Plasmodium (Plasmodium)</taxon>
    </lineage>
</organism>
<evidence type="ECO:0000313" key="3">
    <source>
        <dbReference type="EMBL" id="SBT72307.1"/>
    </source>
</evidence>
<dbReference type="VEuPathDB" id="PlasmoDB:PocGH01_00110900"/>
<dbReference type="VEuPathDB" id="PlasmoDB:POWCR01_000027600"/>
<dbReference type="OrthoDB" id="388393at2759"/>